<proteinExistence type="predicted"/>
<keyword evidence="2" id="KW-1185">Reference proteome</keyword>
<dbReference type="InterPro" id="IPR036388">
    <property type="entry name" value="WH-like_DNA-bd_sf"/>
</dbReference>
<evidence type="ECO:0000313" key="1">
    <source>
        <dbReference type="EMBL" id="MBO0951088.1"/>
    </source>
</evidence>
<accession>A0ABS3JNM2</accession>
<dbReference type="InterPro" id="IPR009057">
    <property type="entry name" value="Homeodomain-like_sf"/>
</dbReference>
<dbReference type="SUPFAM" id="SSF46689">
    <property type="entry name" value="Homeodomain-like"/>
    <property type="match status" value="1"/>
</dbReference>
<organism evidence="1 2">
    <name type="scientific">Fibrella forsythiae</name>
    <dbReference type="NCBI Taxonomy" id="2817061"/>
    <lineage>
        <taxon>Bacteria</taxon>
        <taxon>Pseudomonadati</taxon>
        <taxon>Bacteroidota</taxon>
        <taxon>Cytophagia</taxon>
        <taxon>Cytophagales</taxon>
        <taxon>Spirosomataceae</taxon>
        <taxon>Fibrella</taxon>
    </lineage>
</organism>
<dbReference type="EMBL" id="JAFMYW010000007">
    <property type="protein sequence ID" value="MBO0951088.1"/>
    <property type="molecule type" value="Genomic_DNA"/>
</dbReference>
<gene>
    <name evidence="1" type="ORF">J2I46_21060</name>
</gene>
<dbReference type="Proteomes" id="UP000664628">
    <property type="component" value="Unassembled WGS sequence"/>
</dbReference>
<evidence type="ECO:0000313" key="2">
    <source>
        <dbReference type="Proteomes" id="UP000664628"/>
    </source>
</evidence>
<reference evidence="1 2" key="1">
    <citation type="submission" date="2021-03" db="EMBL/GenBank/DDBJ databases">
        <title>Fibrella sp. HMF5405 genome sequencing and assembly.</title>
        <authorList>
            <person name="Kang H."/>
            <person name="Kim H."/>
            <person name="Bae S."/>
            <person name="Joh K."/>
        </authorList>
    </citation>
    <scope>NUCLEOTIDE SEQUENCE [LARGE SCALE GENOMIC DNA]</scope>
    <source>
        <strain evidence="1 2">HMF5405</strain>
    </source>
</reference>
<dbReference type="Gene3D" id="1.10.10.10">
    <property type="entry name" value="Winged helix-like DNA-binding domain superfamily/Winged helix DNA-binding domain"/>
    <property type="match status" value="1"/>
</dbReference>
<protein>
    <submittedName>
        <fullName evidence="1">DUF433 domain-containing protein</fullName>
    </submittedName>
</protein>
<name>A0ABS3JNM2_9BACT</name>
<dbReference type="Pfam" id="PF04255">
    <property type="entry name" value="DUF433"/>
    <property type="match status" value="1"/>
</dbReference>
<dbReference type="InterPro" id="IPR007367">
    <property type="entry name" value="DUF433"/>
</dbReference>
<sequence>MGYLLNRNTFSPNICYGKPVAHELRFTGETIPELIASAMTRYEILAAYENLGEQDLLACLFSPLS</sequence>
<dbReference type="RefSeq" id="WP_207331414.1">
    <property type="nucleotide sequence ID" value="NZ_JAFMYW010000007.1"/>
</dbReference>
<comment type="caution">
    <text evidence="1">The sequence shown here is derived from an EMBL/GenBank/DDBJ whole genome shotgun (WGS) entry which is preliminary data.</text>
</comment>